<comment type="caution">
    <text evidence="3">The sequence shown here is derived from an EMBL/GenBank/DDBJ whole genome shotgun (WGS) entry which is preliminary data.</text>
</comment>
<keyword evidence="4" id="KW-1185">Reference proteome</keyword>
<sequence length="271" mass="28612">MPQGRHSLASRNSRAQRLTLIAAPLVTCAVVGAGVALADDASQKPDPALQASSTVAAGAAAAATADRSAPLSRSVERVPVVTAKRWSTADLDLRLAPTDGARTRGEVDSLSRIAVTGVKRAGYAQVVVNKKAYWVTAEYLVAKKPTSPGNLPIVDKPCAGTSGVESGLTAGAIRVYRAVCNNFPQITSYGGRDNHGEHRGGKAIDIMTSDVSLGTAIAEFLRANAAEFNLYSVIWRQRIFTQERGGEGWRSMSSRGSATANHMDHVHVSVY</sequence>
<feature type="signal peptide" evidence="1">
    <location>
        <begin position="1"/>
        <end position="38"/>
    </location>
</feature>
<feature type="domain" description="ARB-07466-like C-terminal" evidence="2">
    <location>
        <begin position="164"/>
        <end position="263"/>
    </location>
</feature>
<reference evidence="3 4" key="1">
    <citation type="submission" date="2018-11" db="EMBL/GenBank/DDBJ databases">
        <authorList>
            <person name="Li F."/>
        </authorList>
    </citation>
    <scope>NUCLEOTIDE SEQUENCE [LARGE SCALE GENOMIC DNA]</scope>
    <source>
        <strain evidence="3 4">Gsoil 097</strain>
    </source>
</reference>
<dbReference type="OrthoDB" id="2989771at2"/>
<keyword evidence="1" id="KW-0732">Signal</keyword>
<dbReference type="Proteomes" id="UP000267128">
    <property type="component" value="Unassembled WGS sequence"/>
</dbReference>
<evidence type="ECO:0000313" key="3">
    <source>
        <dbReference type="EMBL" id="RNL64959.1"/>
    </source>
</evidence>
<dbReference type="Pfam" id="PF26571">
    <property type="entry name" value="VldE"/>
    <property type="match status" value="1"/>
</dbReference>
<evidence type="ECO:0000313" key="4">
    <source>
        <dbReference type="Proteomes" id="UP000267128"/>
    </source>
</evidence>
<dbReference type="RefSeq" id="WP_123226062.1">
    <property type="nucleotide sequence ID" value="NZ_RJSE01000003.1"/>
</dbReference>
<feature type="chain" id="PRO_5018288672" evidence="1">
    <location>
        <begin position="39"/>
        <end position="271"/>
    </location>
</feature>
<dbReference type="AlphaFoldDB" id="A0A3N0CNR4"/>
<accession>A0A3N0CNR4</accession>
<name>A0A3N0CNR4_9ACTN</name>
<evidence type="ECO:0000259" key="2">
    <source>
        <dbReference type="Pfam" id="PF26571"/>
    </source>
</evidence>
<dbReference type="EMBL" id="RJSE01000003">
    <property type="protein sequence ID" value="RNL64959.1"/>
    <property type="molecule type" value="Genomic_DNA"/>
</dbReference>
<gene>
    <name evidence="3" type="ORF">EFK50_02985</name>
</gene>
<organism evidence="3 4">
    <name type="scientific">Nocardioides marmoriginsengisoli</name>
    <dbReference type="NCBI Taxonomy" id="661483"/>
    <lineage>
        <taxon>Bacteria</taxon>
        <taxon>Bacillati</taxon>
        <taxon>Actinomycetota</taxon>
        <taxon>Actinomycetes</taxon>
        <taxon>Propionibacteriales</taxon>
        <taxon>Nocardioidaceae</taxon>
        <taxon>Nocardioides</taxon>
    </lineage>
</organism>
<proteinExistence type="predicted"/>
<evidence type="ECO:0000256" key="1">
    <source>
        <dbReference type="SAM" id="SignalP"/>
    </source>
</evidence>
<dbReference type="InterPro" id="IPR058593">
    <property type="entry name" value="ARB_07466-like_C"/>
</dbReference>
<protein>
    <submittedName>
        <fullName evidence="3">Mucin-2 protein</fullName>
    </submittedName>
</protein>